<dbReference type="PROSITE" id="PS50405">
    <property type="entry name" value="GST_CTER"/>
    <property type="match status" value="1"/>
</dbReference>
<evidence type="ECO:0000259" key="8">
    <source>
        <dbReference type="PROSITE" id="PS50405"/>
    </source>
</evidence>
<dbReference type="InterPro" id="IPR004046">
    <property type="entry name" value="GST_C"/>
</dbReference>
<name>H2ZQ37_CIOSA</name>
<dbReference type="GO" id="GO:0004364">
    <property type="term" value="F:glutathione transferase activity"/>
    <property type="evidence" value="ECO:0007669"/>
    <property type="project" value="UniProtKB-UniRule"/>
</dbReference>
<dbReference type="InParanoid" id="H2ZQ37"/>
<dbReference type="FunFam" id="1.20.1050.10:FF:000009">
    <property type="entry name" value="Glutathione S-transferase omega-1"/>
    <property type="match status" value="1"/>
</dbReference>
<comment type="catalytic activity">
    <reaction evidence="5">
        <text>RX + glutathione = an S-substituted glutathione + a halide anion + H(+)</text>
        <dbReference type="Rhea" id="RHEA:16437"/>
        <dbReference type="ChEBI" id="CHEBI:15378"/>
        <dbReference type="ChEBI" id="CHEBI:16042"/>
        <dbReference type="ChEBI" id="CHEBI:17792"/>
        <dbReference type="ChEBI" id="CHEBI:57925"/>
        <dbReference type="ChEBI" id="CHEBI:90779"/>
        <dbReference type="EC" id="2.5.1.18"/>
    </reaction>
</comment>
<dbReference type="InterPro" id="IPR050983">
    <property type="entry name" value="GST_Omega/HSP26"/>
</dbReference>
<dbReference type="EC" id="2.5.1.18" evidence="5"/>
<comment type="catalytic activity">
    <reaction evidence="3 5">
        <text>methylarsonate + 2 glutathione + H(+) = methylarsonous acid + glutathione disulfide + H2O</text>
        <dbReference type="Rhea" id="RHEA:15969"/>
        <dbReference type="ChEBI" id="CHEBI:15377"/>
        <dbReference type="ChEBI" id="CHEBI:15378"/>
        <dbReference type="ChEBI" id="CHEBI:17826"/>
        <dbReference type="ChEBI" id="CHEBI:33409"/>
        <dbReference type="ChEBI" id="CHEBI:57925"/>
        <dbReference type="ChEBI" id="CHEBI:58297"/>
        <dbReference type="EC" id="1.20.4.2"/>
    </reaction>
</comment>
<evidence type="ECO:0000256" key="6">
    <source>
        <dbReference type="SAM" id="MobiDB-lite"/>
    </source>
</evidence>
<dbReference type="InterPro" id="IPR010987">
    <property type="entry name" value="Glutathione-S-Trfase_C-like"/>
</dbReference>
<comment type="function">
    <text evidence="5">Exhibits glutathione-dependent thiol transferase activity. Has high dehydroascorbate reductase activity and may contribute to the recycling of ascorbic acid. Participates in the biotransformation of inorganic arsenic and reduces monomethylarsonic acid (MMA).</text>
</comment>
<dbReference type="OMA" id="WYTDYSP"/>
<evidence type="ECO:0000313" key="9">
    <source>
        <dbReference type="Ensembl" id="ENSCSAVP00000019703.1"/>
    </source>
</evidence>
<evidence type="ECO:0000256" key="4">
    <source>
        <dbReference type="ARBA" id="ARBA00049544"/>
    </source>
</evidence>
<dbReference type="GO" id="GO:0006749">
    <property type="term" value="P:glutathione metabolic process"/>
    <property type="evidence" value="ECO:0007669"/>
    <property type="project" value="UniProtKB-UniRule"/>
</dbReference>
<evidence type="ECO:0000256" key="2">
    <source>
        <dbReference type="ARBA" id="ARBA00023002"/>
    </source>
</evidence>
<dbReference type="GO" id="GO:0045174">
    <property type="term" value="F:glutathione dehydrogenase (ascorbate) activity"/>
    <property type="evidence" value="ECO:0007669"/>
    <property type="project" value="UniProtKB-UniRule"/>
</dbReference>
<dbReference type="FunCoup" id="H2ZQ37">
    <property type="interactions" value="21"/>
</dbReference>
<dbReference type="InterPro" id="IPR036282">
    <property type="entry name" value="Glutathione-S-Trfase_C_sf"/>
</dbReference>
<comment type="catalytic activity">
    <reaction evidence="4 5">
        <text>L-dehydroascorbate + 2 glutathione = glutathione disulfide + L-ascorbate</text>
        <dbReference type="Rhea" id="RHEA:24424"/>
        <dbReference type="ChEBI" id="CHEBI:38290"/>
        <dbReference type="ChEBI" id="CHEBI:57925"/>
        <dbReference type="ChEBI" id="CHEBI:58297"/>
        <dbReference type="ChEBI" id="CHEBI:58539"/>
        <dbReference type="EC" id="1.8.5.1"/>
    </reaction>
</comment>
<dbReference type="AlphaFoldDB" id="H2ZQ37"/>
<reference evidence="9" key="2">
    <citation type="submission" date="2025-08" db="UniProtKB">
        <authorList>
            <consortium name="Ensembl"/>
        </authorList>
    </citation>
    <scope>IDENTIFICATION</scope>
</reference>
<dbReference type="InterPro" id="IPR040079">
    <property type="entry name" value="Glutathione_S-Trfase"/>
</dbReference>
<dbReference type="Gene3D" id="1.20.1050.10">
    <property type="match status" value="1"/>
</dbReference>
<sequence length="244" mass="27454">MKSHQEANSVHLRNDSDEPSSPGKDVLRVYGMKFCPFTHRLKLVLAAKGVDYEMVNINLKSKPKWYSSKNCDGKIPTLEVNGILITESDVTSEYVDAAYKGKTLTTTDPLKRAQEKMLLVQWGKSTSGYYKYAFGNDENDKIQGSMQIKEGFEKVEKYLKENGGPFICGSEPGLADYVLYPHLERIAAIIPIVISQFERLQEFYDKMQSDPAVQACRHSNELHRAFIHKASNGDVDACDVCVSD</sequence>
<evidence type="ECO:0000256" key="3">
    <source>
        <dbReference type="ARBA" id="ARBA00048353"/>
    </source>
</evidence>
<dbReference type="SUPFAM" id="SSF52833">
    <property type="entry name" value="Thioredoxin-like"/>
    <property type="match status" value="1"/>
</dbReference>
<dbReference type="EC" id="1.8.5.1" evidence="5"/>
<dbReference type="GeneTree" id="ENSGT00940000163896"/>
<dbReference type="InterPro" id="IPR036249">
    <property type="entry name" value="Thioredoxin-like_sf"/>
</dbReference>
<dbReference type="STRING" id="51511.ENSCSAVP00000019703"/>
<dbReference type="GO" id="GO:0050610">
    <property type="term" value="F:methylarsonate reductase activity"/>
    <property type="evidence" value="ECO:0007669"/>
    <property type="project" value="UniProtKB-UniRule"/>
</dbReference>
<keyword evidence="5" id="KW-0808">Transferase</keyword>
<organism evidence="9 10">
    <name type="scientific">Ciona savignyi</name>
    <name type="common">Pacific transparent sea squirt</name>
    <dbReference type="NCBI Taxonomy" id="51511"/>
    <lineage>
        <taxon>Eukaryota</taxon>
        <taxon>Metazoa</taxon>
        <taxon>Chordata</taxon>
        <taxon>Tunicata</taxon>
        <taxon>Ascidiacea</taxon>
        <taxon>Phlebobranchia</taxon>
        <taxon>Cionidae</taxon>
        <taxon>Ciona</taxon>
    </lineage>
</organism>
<dbReference type="Pfam" id="PF13417">
    <property type="entry name" value="GST_N_3"/>
    <property type="match status" value="1"/>
</dbReference>
<protein>
    <recommendedName>
        <fullName evidence="5">Glutathione S-transferase omega</fullName>
        <shortName evidence="5">GSTO</shortName>
        <ecNumber evidence="5">1.20.4.2</ecNumber>
        <ecNumber evidence="5">1.8.5.1</ecNumber>
        <ecNumber evidence="5">2.5.1.18</ecNumber>
    </recommendedName>
    <alternativeName>
        <fullName evidence="5">Glutathione-dependent dehydroascorbate reductase</fullName>
    </alternativeName>
    <alternativeName>
        <fullName evidence="5">Monomethylarsonic acid reductase</fullName>
    </alternativeName>
</protein>
<dbReference type="SFLD" id="SFLDS00019">
    <property type="entry name" value="Glutathione_Transferase_(cytos"/>
    <property type="match status" value="1"/>
</dbReference>
<dbReference type="Pfam" id="PF14497">
    <property type="entry name" value="GST_C_3"/>
    <property type="match status" value="1"/>
</dbReference>
<keyword evidence="10" id="KW-1185">Reference proteome</keyword>
<dbReference type="SFLD" id="SFLDG00358">
    <property type="entry name" value="Main_(cytGST)"/>
    <property type="match status" value="1"/>
</dbReference>
<evidence type="ECO:0000313" key="10">
    <source>
        <dbReference type="Proteomes" id="UP000007875"/>
    </source>
</evidence>
<dbReference type="InterPro" id="IPR004045">
    <property type="entry name" value="Glutathione_S-Trfase_N"/>
</dbReference>
<dbReference type="PROSITE" id="PS50404">
    <property type="entry name" value="GST_NTER"/>
    <property type="match status" value="1"/>
</dbReference>
<dbReference type="Ensembl" id="ENSCSAVT00000019916.1">
    <property type="protein sequence ID" value="ENSCSAVP00000019703.1"/>
    <property type="gene ID" value="ENSCSAVG00000011553.1"/>
</dbReference>
<feature type="domain" description="GST C-terminal" evidence="8">
    <location>
        <begin position="108"/>
        <end position="226"/>
    </location>
</feature>
<dbReference type="PANTHER" id="PTHR43968">
    <property type="match status" value="1"/>
</dbReference>
<dbReference type="FunFam" id="3.40.30.10:FF:000123">
    <property type="entry name" value="Glutathione transferase o1"/>
    <property type="match status" value="1"/>
</dbReference>
<dbReference type="SUPFAM" id="SSF47616">
    <property type="entry name" value="GST C-terminal domain-like"/>
    <property type="match status" value="1"/>
</dbReference>
<dbReference type="eggNOG" id="KOG0406">
    <property type="taxonomic scope" value="Eukaryota"/>
</dbReference>
<feature type="region of interest" description="Disordered" evidence="6">
    <location>
        <begin position="1"/>
        <end position="23"/>
    </location>
</feature>
<dbReference type="Gene3D" id="3.40.30.10">
    <property type="entry name" value="Glutaredoxin"/>
    <property type="match status" value="1"/>
</dbReference>
<accession>H2ZQ37</accession>
<proteinExistence type="inferred from homology"/>
<comment type="similarity">
    <text evidence="1 5">Belongs to the GST superfamily. Omega family.</text>
</comment>
<reference evidence="10" key="1">
    <citation type="submission" date="2003-08" db="EMBL/GenBank/DDBJ databases">
        <authorList>
            <person name="Birren B."/>
            <person name="Nusbaum C."/>
            <person name="Abebe A."/>
            <person name="Abouelleil A."/>
            <person name="Adekoya E."/>
            <person name="Ait-zahra M."/>
            <person name="Allen N."/>
            <person name="Allen T."/>
            <person name="An P."/>
            <person name="Anderson M."/>
            <person name="Anderson S."/>
            <person name="Arachchi H."/>
            <person name="Armbruster J."/>
            <person name="Bachantsang P."/>
            <person name="Baldwin J."/>
            <person name="Barry A."/>
            <person name="Bayul T."/>
            <person name="Blitshsteyn B."/>
            <person name="Bloom T."/>
            <person name="Blye J."/>
            <person name="Boguslavskiy L."/>
            <person name="Borowsky M."/>
            <person name="Boukhgalter B."/>
            <person name="Brunache A."/>
            <person name="Butler J."/>
            <person name="Calixte N."/>
            <person name="Calvo S."/>
            <person name="Camarata J."/>
            <person name="Campo K."/>
            <person name="Chang J."/>
            <person name="Cheshatsang Y."/>
            <person name="Citroen M."/>
            <person name="Collymore A."/>
            <person name="Considine T."/>
            <person name="Cook A."/>
            <person name="Cooke P."/>
            <person name="Corum B."/>
            <person name="Cuomo C."/>
            <person name="David R."/>
            <person name="Dawoe T."/>
            <person name="Degray S."/>
            <person name="Dodge S."/>
            <person name="Dooley K."/>
            <person name="Dorje P."/>
            <person name="Dorjee K."/>
            <person name="Dorris L."/>
            <person name="Duffey N."/>
            <person name="Dupes A."/>
            <person name="Elkins T."/>
            <person name="Engels R."/>
            <person name="Erickson J."/>
            <person name="Farina A."/>
            <person name="Faro S."/>
            <person name="Ferreira P."/>
            <person name="Fischer H."/>
            <person name="Fitzgerald M."/>
            <person name="Foley K."/>
            <person name="Gage D."/>
            <person name="Galagan J."/>
            <person name="Gearin G."/>
            <person name="Gnerre S."/>
            <person name="Gnirke A."/>
            <person name="Goyette A."/>
            <person name="Graham J."/>
            <person name="Grandbois E."/>
            <person name="Gyaltsen K."/>
            <person name="Hafez N."/>
            <person name="Hagopian D."/>
            <person name="Hagos B."/>
            <person name="Hall J."/>
            <person name="Hatcher B."/>
            <person name="Heller A."/>
            <person name="Higgins H."/>
            <person name="Honan T."/>
            <person name="Horn A."/>
            <person name="Houde N."/>
            <person name="Hughes L."/>
            <person name="Hulme W."/>
            <person name="Husby E."/>
            <person name="Iliev I."/>
            <person name="Jaffe D."/>
            <person name="Jones C."/>
            <person name="Kamal M."/>
            <person name="Kamat A."/>
            <person name="Kamvysselis M."/>
            <person name="Karlsson E."/>
            <person name="Kells C."/>
            <person name="Kieu A."/>
            <person name="Kisner P."/>
            <person name="Kodira C."/>
            <person name="Kulbokas E."/>
            <person name="Labutti K."/>
            <person name="Lama D."/>
            <person name="Landers T."/>
            <person name="Leger J."/>
            <person name="Levine S."/>
            <person name="Lewis D."/>
            <person name="Lewis T."/>
            <person name="Lindblad-toh K."/>
            <person name="Liu X."/>
            <person name="Lokyitsang T."/>
            <person name="Lokyitsang Y."/>
            <person name="Lucien O."/>
            <person name="Lui A."/>
            <person name="Ma L.J."/>
            <person name="Mabbitt R."/>
            <person name="Macdonald J."/>
            <person name="Maclean C."/>
            <person name="Major J."/>
            <person name="Manning J."/>
            <person name="Marabella R."/>
            <person name="Maru K."/>
            <person name="Matthews C."/>
            <person name="Mauceli E."/>
            <person name="Mccarthy M."/>
            <person name="Mcdonough S."/>
            <person name="Mcghee T."/>
            <person name="Meldrim J."/>
            <person name="Meneus L."/>
            <person name="Mesirov J."/>
            <person name="Mihalev A."/>
            <person name="Mihova T."/>
            <person name="Mikkelsen T."/>
            <person name="Mlenga V."/>
            <person name="Moru K."/>
            <person name="Mozes J."/>
            <person name="Mulrain L."/>
            <person name="Munson G."/>
            <person name="Naylor J."/>
            <person name="Newes C."/>
            <person name="Nguyen C."/>
            <person name="Nguyen N."/>
            <person name="Nguyen T."/>
            <person name="Nicol R."/>
            <person name="Nielsen C."/>
            <person name="Nizzari M."/>
            <person name="Norbu C."/>
            <person name="Norbu N."/>
            <person name="O'donnell P."/>
            <person name="Okoawo O."/>
            <person name="O'leary S."/>
            <person name="Omotosho B."/>
            <person name="O'neill K."/>
            <person name="Osman S."/>
            <person name="Parker S."/>
            <person name="Perrin D."/>
            <person name="Phunkhang P."/>
            <person name="Piqani B."/>
            <person name="Purcell S."/>
            <person name="Rachupka T."/>
            <person name="Ramasamy U."/>
            <person name="Rameau R."/>
            <person name="Ray V."/>
            <person name="Raymond C."/>
            <person name="Retta R."/>
            <person name="Richardson S."/>
            <person name="Rise C."/>
            <person name="Rodriguez J."/>
            <person name="Rogers J."/>
            <person name="Rogov P."/>
            <person name="Rutman M."/>
            <person name="Schupbach R."/>
            <person name="Seaman C."/>
            <person name="Settipalli S."/>
            <person name="Sharpe T."/>
            <person name="Sheridan J."/>
            <person name="Sherpa N."/>
            <person name="Shi J."/>
            <person name="Smirnov S."/>
            <person name="Smith C."/>
            <person name="Sougnez C."/>
            <person name="Spencer B."/>
            <person name="Stalker J."/>
            <person name="Stange-thomann N."/>
            <person name="Stavropoulos S."/>
            <person name="Stetson K."/>
            <person name="Stone C."/>
            <person name="Stone S."/>
            <person name="Stubbs M."/>
            <person name="Talamas J."/>
            <person name="Tchuinga P."/>
            <person name="Tenzing P."/>
            <person name="Tesfaye S."/>
            <person name="Theodore J."/>
            <person name="Thoulutsang Y."/>
            <person name="Topham K."/>
            <person name="Towey S."/>
            <person name="Tsamla T."/>
            <person name="Tsomo N."/>
            <person name="Vallee D."/>
            <person name="Vassiliev H."/>
            <person name="Venkataraman V."/>
            <person name="Vinson J."/>
            <person name="Vo A."/>
            <person name="Wade C."/>
            <person name="Wang S."/>
            <person name="Wangchuk T."/>
            <person name="Wangdi T."/>
            <person name="Whittaker C."/>
            <person name="Wilkinson J."/>
            <person name="Wu Y."/>
            <person name="Wyman D."/>
            <person name="Yadav S."/>
            <person name="Yang S."/>
            <person name="Yang X."/>
            <person name="Yeager S."/>
            <person name="Yee E."/>
            <person name="Young G."/>
            <person name="Zainoun J."/>
            <person name="Zembeck L."/>
            <person name="Zimmer A."/>
            <person name="Zody M."/>
            <person name="Lander E."/>
        </authorList>
    </citation>
    <scope>NUCLEOTIDE SEQUENCE [LARGE SCALE GENOMIC DNA]</scope>
</reference>
<dbReference type="Proteomes" id="UP000007875">
    <property type="component" value="Unassembled WGS sequence"/>
</dbReference>
<dbReference type="PANTHER" id="PTHR43968:SF6">
    <property type="entry name" value="GLUTATHIONE S-TRANSFERASE OMEGA"/>
    <property type="match status" value="1"/>
</dbReference>
<evidence type="ECO:0000259" key="7">
    <source>
        <dbReference type="PROSITE" id="PS50404"/>
    </source>
</evidence>
<reference evidence="9" key="3">
    <citation type="submission" date="2025-09" db="UniProtKB">
        <authorList>
            <consortium name="Ensembl"/>
        </authorList>
    </citation>
    <scope>IDENTIFICATION</scope>
</reference>
<dbReference type="HOGENOM" id="CLU_011226_9_2_1"/>
<evidence type="ECO:0000256" key="5">
    <source>
        <dbReference type="RuleBase" id="RU368071"/>
    </source>
</evidence>
<dbReference type="EC" id="1.20.4.2" evidence="5"/>
<feature type="domain" description="GST N-terminal" evidence="7">
    <location>
        <begin position="25"/>
        <end position="103"/>
    </location>
</feature>
<dbReference type="PROSITE" id="PS51354">
    <property type="entry name" value="GLUTAREDOXIN_2"/>
    <property type="match status" value="1"/>
</dbReference>
<keyword evidence="2 5" id="KW-0560">Oxidoreductase</keyword>
<dbReference type="GO" id="GO:0005737">
    <property type="term" value="C:cytoplasm"/>
    <property type="evidence" value="ECO:0007669"/>
    <property type="project" value="InterPro"/>
</dbReference>
<dbReference type="PRINTS" id="PR01625">
    <property type="entry name" value="GSTRNSFRASEO"/>
</dbReference>
<dbReference type="InterPro" id="IPR005442">
    <property type="entry name" value="GST_omega"/>
</dbReference>
<evidence type="ECO:0000256" key="1">
    <source>
        <dbReference type="ARBA" id="ARBA00011067"/>
    </source>
</evidence>